<accession>A0A1H3P929</accession>
<proteinExistence type="predicted"/>
<evidence type="ECO:0000313" key="1">
    <source>
        <dbReference type="EMBL" id="SDY97622.1"/>
    </source>
</evidence>
<dbReference type="NCBIfam" id="TIGR01563">
    <property type="entry name" value="gp16_SPP1"/>
    <property type="match status" value="1"/>
</dbReference>
<dbReference type="OrthoDB" id="9940676at2"/>
<dbReference type="EMBL" id="FNOV01000025">
    <property type="protein sequence ID" value="SDY97622.1"/>
    <property type="molecule type" value="Genomic_DNA"/>
</dbReference>
<sequence>MGRVAAGNLTERLSLLNPSAPVPDGRGGFLPGVATSPLVVRASVRQLSGLEVLRLGQVLGTSVVEFTIRYTDAVNTTTKLRWSGRSYGVRQVVHDPRREFTVLTAVDNGTVGG</sequence>
<dbReference type="Proteomes" id="UP000199249">
    <property type="component" value="Unassembled WGS sequence"/>
</dbReference>
<protein>
    <submittedName>
        <fullName evidence="1">Phage head-tail adaptor, putative, SPP1 family</fullName>
    </submittedName>
</protein>
<name>A0A1H3P929_9BACT</name>
<dbReference type="RefSeq" id="WP_092743867.1">
    <property type="nucleotide sequence ID" value="NZ_FNOV01000025.1"/>
</dbReference>
<dbReference type="AlphaFoldDB" id="A0A1H3P929"/>
<keyword evidence="2" id="KW-1185">Reference proteome</keyword>
<dbReference type="Pfam" id="PF05521">
    <property type="entry name" value="Phage_HCP"/>
    <property type="match status" value="1"/>
</dbReference>
<organism evidence="1 2">
    <name type="scientific">Hymenobacter psychrophilus</name>
    <dbReference type="NCBI Taxonomy" id="651662"/>
    <lineage>
        <taxon>Bacteria</taxon>
        <taxon>Pseudomonadati</taxon>
        <taxon>Bacteroidota</taxon>
        <taxon>Cytophagia</taxon>
        <taxon>Cytophagales</taxon>
        <taxon>Hymenobacteraceae</taxon>
        <taxon>Hymenobacter</taxon>
    </lineage>
</organism>
<dbReference type="InterPro" id="IPR008767">
    <property type="entry name" value="Phage_SPP1_head-tail_adaptor"/>
</dbReference>
<dbReference type="STRING" id="651662.SAMN04488069_1259"/>
<reference evidence="2" key="1">
    <citation type="submission" date="2016-10" db="EMBL/GenBank/DDBJ databases">
        <authorList>
            <person name="Varghese N."/>
            <person name="Submissions S."/>
        </authorList>
    </citation>
    <scope>NUCLEOTIDE SEQUENCE [LARGE SCALE GENOMIC DNA]</scope>
    <source>
        <strain evidence="2">CGMCC 1.8975</strain>
    </source>
</reference>
<dbReference type="Gene3D" id="2.40.10.270">
    <property type="entry name" value="Bacteriophage SPP1 head-tail adaptor protein"/>
    <property type="match status" value="1"/>
</dbReference>
<evidence type="ECO:0000313" key="2">
    <source>
        <dbReference type="Proteomes" id="UP000199249"/>
    </source>
</evidence>
<dbReference type="InterPro" id="IPR038666">
    <property type="entry name" value="SSP1_head-tail_sf"/>
</dbReference>
<gene>
    <name evidence="1" type="ORF">SAMN04488069_1259</name>
</gene>